<dbReference type="Pfam" id="PF00005">
    <property type="entry name" value="ABC_tran"/>
    <property type="match status" value="1"/>
</dbReference>
<accession>A2DL12</accession>
<evidence type="ECO:0000256" key="3">
    <source>
        <dbReference type="ARBA" id="ARBA00022448"/>
    </source>
</evidence>
<dbReference type="InterPro" id="IPR003439">
    <property type="entry name" value="ABC_transporter-like_ATP-bd"/>
</dbReference>
<evidence type="ECO:0000256" key="6">
    <source>
        <dbReference type="ARBA" id="ARBA00022840"/>
    </source>
</evidence>
<dbReference type="KEGG" id="tva:5464484"/>
<dbReference type="SUPFAM" id="SSF52540">
    <property type="entry name" value="P-loop containing nucleoside triphosphate hydrolases"/>
    <property type="match status" value="1"/>
</dbReference>
<feature type="domain" description="ABC transporter" evidence="12">
    <location>
        <begin position="166"/>
        <end position="402"/>
    </location>
</feature>
<dbReference type="InParanoid" id="A2DL12"/>
<evidence type="ECO:0000259" key="12">
    <source>
        <dbReference type="PROSITE" id="PS50893"/>
    </source>
</evidence>
<evidence type="ECO:0000256" key="4">
    <source>
        <dbReference type="ARBA" id="ARBA00022692"/>
    </source>
</evidence>
<dbReference type="Gene3D" id="1.20.1560.10">
    <property type="entry name" value="ABC transporter type 1, transmembrane domain"/>
    <property type="match status" value="1"/>
</dbReference>
<dbReference type="PROSITE" id="PS50893">
    <property type="entry name" value="ABC_TRANSPORTER_2"/>
    <property type="match status" value="1"/>
</dbReference>
<evidence type="ECO:0000259" key="13">
    <source>
        <dbReference type="PROSITE" id="PS50929"/>
    </source>
</evidence>
<feature type="transmembrane region" description="Helical" evidence="11">
    <location>
        <begin position="104"/>
        <end position="124"/>
    </location>
</feature>
<dbReference type="CDD" id="cd03249">
    <property type="entry name" value="ABC_MTABC3_MDL1_MDL2"/>
    <property type="match status" value="1"/>
</dbReference>
<evidence type="ECO:0000313" key="14">
    <source>
        <dbReference type="EMBL" id="EAY18965.1"/>
    </source>
</evidence>
<proteinExistence type="inferred from homology"/>
<dbReference type="eggNOG" id="KOG0055">
    <property type="taxonomic scope" value="Eukaryota"/>
</dbReference>
<dbReference type="PROSITE" id="PS00211">
    <property type="entry name" value="ABC_TRANSPORTER_1"/>
    <property type="match status" value="1"/>
</dbReference>
<dbReference type="FunCoup" id="A2DL12">
    <property type="interactions" value="143"/>
</dbReference>
<dbReference type="InterPro" id="IPR003593">
    <property type="entry name" value="AAA+_ATPase"/>
</dbReference>
<evidence type="ECO:0000256" key="2">
    <source>
        <dbReference type="ARBA" id="ARBA00006493"/>
    </source>
</evidence>
<dbReference type="FunFam" id="3.40.50.300:FF:000140">
    <property type="entry name" value="Lipid A export ATP-binding/permease protein MsbA"/>
    <property type="match status" value="1"/>
</dbReference>
<organism evidence="14 15">
    <name type="scientific">Trichomonas vaginalis (strain ATCC PRA-98 / G3)</name>
    <dbReference type="NCBI Taxonomy" id="412133"/>
    <lineage>
        <taxon>Eukaryota</taxon>
        <taxon>Metamonada</taxon>
        <taxon>Parabasalia</taxon>
        <taxon>Trichomonadida</taxon>
        <taxon>Trichomonadidae</taxon>
        <taxon>Trichomonas</taxon>
    </lineage>
</organism>
<dbReference type="Gene3D" id="3.40.50.300">
    <property type="entry name" value="P-loop containing nucleotide triphosphate hydrolases"/>
    <property type="match status" value="1"/>
</dbReference>
<evidence type="ECO:0000256" key="5">
    <source>
        <dbReference type="ARBA" id="ARBA00022741"/>
    </source>
</evidence>
<evidence type="ECO:0000256" key="9">
    <source>
        <dbReference type="ARBA" id="ARBA00023136"/>
    </source>
</evidence>
<dbReference type="AlphaFoldDB" id="A2DL12"/>
<dbReference type="GO" id="GO:0005743">
    <property type="term" value="C:mitochondrial inner membrane"/>
    <property type="evidence" value="ECO:0000318"/>
    <property type="project" value="GO_Central"/>
</dbReference>
<keyword evidence="8 11" id="KW-1133">Transmembrane helix</keyword>
<sequence>MLLFHPFIQKNAISRFKFFSSAITIAEETIAAIRTIRGFNREQQDTDRFVEKNEQAAHYERNIVYCIGTMFFVVFICVWAVVIGNLYYASKLVVKQENGKKFEAGTMFSVFGMTMMGCMGLVFFENSIQAEQRAVQAANRVVQLLDYQPSINFEGGLKYDDFKGYIKFENVSFCYPTRNVMALKNVSFEIKPNEQIALVGHSGSGKSTCVQLIQRYYDVTEGIITIDGHDIKELDPRWLHRKMALVSQEPTLFQASVKENVCYGVTDEKTDEQVWEALETANAKKFVLKFDDQLKHMVGDRGSTVSGGQKQRIAIARAVIKDPTILICDEATSALDAESEKKVQSALDKILETRTGVIVAHRLSTIKNATRIYVFDAGEIVEIGNHKELVEKKGHYYNLVKRQLKSTEEKKEEEEKRKAEENSESKETSSYSGSNDGTVSGSKKVIKLDDDEEISEVSESSSK</sequence>
<dbReference type="STRING" id="5722.A2DL12"/>
<dbReference type="GO" id="GO:0015421">
    <property type="term" value="F:ABC-type oligopeptide transporter activity"/>
    <property type="evidence" value="ECO:0000318"/>
    <property type="project" value="GO_Central"/>
</dbReference>
<dbReference type="InterPro" id="IPR017871">
    <property type="entry name" value="ABC_transporter-like_CS"/>
</dbReference>
<dbReference type="OrthoDB" id="6500128at2759"/>
<name>A2DL12_TRIV3</name>
<dbReference type="Pfam" id="PF00664">
    <property type="entry name" value="ABC_membrane"/>
    <property type="match status" value="1"/>
</dbReference>
<evidence type="ECO:0000256" key="10">
    <source>
        <dbReference type="SAM" id="MobiDB-lite"/>
    </source>
</evidence>
<dbReference type="InterPro" id="IPR036640">
    <property type="entry name" value="ABC1_TM_sf"/>
</dbReference>
<evidence type="ECO:0000313" key="15">
    <source>
        <dbReference type="Proteomes" id="UP000001542"/>
    </source>
</evidence>
<feature type="region of interest" description="Disordered" evidence="10">
    <location>
        <begin position="405"/>
        <end position="463"/>
    </location>
</feature>
<dbReference type="GO" id="GO:0012505">
    <property type="term" value="C:endomembrane system"/>
    <property type="evidence" value="ECO:0007669"/>
    <property type="project" value="UniProtKB-SubCell"/>
</dbReference>
<keyword evidence="9 11" id="KW-0472">Membrane</keyword>
<feature type="compositionally biased region" description="Basic and acidic residues" evidence="10">
    <location>
        <begin position="405"/>
        <end position="427"/>
    </location>
</feature>
<keyword evidence="3" id="KW-0813">Transport</keyword>
<evidence type="ECO:0000256" key="7">
    <source>
        <dbReference type="ARBA" id="ARBA00022967"/>
    </source>
</evidence>
<protein>
    <submittedName>
        <fullName evidence="14">ABC transporter family protein</fullName>
    </submittedName>
</protein>
<evidence type="ECO:0000256" key="1">
    <source>
        <dbReference type="ARBA" id="ARBA00004127"/>
    </source>
</evidence>
<feature type="domain" description="ABC transmembrane type-1" evidence="13">
    <location>
        <begin position="1"/>
        <end position="133"/>
    </location>
</feature>
<dbReference type="InterPro" id="IPR039421">
    <property type="entry name" value="Type_1_exporter"/>
</dbReference>
<gene>
    <name evidence="14" type="ORF">TVAG_147100</name>
</gene>
<reference evidence="14" key="2">
    <citation type="journal article" date="2007" name="Science">
        <title>Draft genome sequence of the sexually transmitted pathogen Trichomonas vaginalis.</title>
        <authorList>
            <person name="Carlton J.M."/>
            <person name="Hirt R.P."/>
            <person name="Silva J.C."/>
            <person name="Delcher A.L."/>
            <person name="Schatz M."/>
            <person name="Zhao Q."/>
            <person name="Wortman J.R."/>
            <person name="Bidwell S.L."/>
            <person name="Alsmark U.C.M."/>
            <person name="Besteiro S."/>
            <person name="Sicheritz-Ponten T."/>
            <person name="Noel C.J."/>
            <person name="Dacks J.B."/>
            <person name="Foster P.G."/>
            <person name="Simillion C."/>
            <person name="Van de Peer Y."/>
            <person name="Miranda-Saavedra D."/>
            <person name="Barton G.J."/>
            <person name="Westrop G.D."/>
            <person name="Mueller S."/>
            <person name="Dessi D."/>
            <person name="Fiori P.L."/>
            <person name="Ren Q."/>
            <person name="Paulsen I."/>
            <person name="Zhang H."/>
            <person name="Bastida-Corcuera F.D."/>
            <person name="Simoes-Barbosa A."/>
            <person name="Brown M.T."/>
            <person name="Hayes R.D."/>
            <person name="Mukherjee M."/>
            <person name="Okumura C.Y."/>
            <person name="Schneider R."/>
            <person name="Smith A.J."/>
            <person name="Vanacova S."/>
            <person name="Villalvazo M."/>
            <person name="Haas B.J."/>
            <person name="Pertea M."/>
            <person name="Feldblyum T.V."/>
            <person name="Utterback T.R."/>
            <person name="Shu C.L."/>
            <person name="Osoegawa K."/>
            <person name="de Jong P.J."/>
            <person name="Hrdy I."/>
            <person name="Horvathova L."/>
            <person name="Zubacova Z."/>
            <person name="Dolezal P."/>
            <person name="Malik S.B."/>
            <person name="Logsdon J.M. Jr."/>
            <person name="Henze K."/>
            <person name="Gupta A."/>
            <person name="Wang C.C."/>
            <person name="Dunne R.L."/>
            <person name="Upcroft J.A."/>
            <person name="Upcroft P."/>
            <person name="White O."/>
            <person name="Salzberg S.L."/>
            <person name="Tang P."/>
            <person name="Chiu C.-H."/>
            <person name="Lee Y.-S."/>
            <person name="Embley T.M."/>
            <person name="Coombs G.H."/>
            <person name="Mottram J.C."/>
            <person name="Tachezy J."/>
            <person name="Fraser-Liggett C.M."/>
            <person name="Johnson P.J."/>
        </authorList>
    </citation>
    <scope>NUCLEOTIDE SEQUENCE [LARGE SCALE GENOMIC DNA]</scope>
    <source>
        <strain evidence="14">G3</strain>
    </source>
</reference>
<comment type="subcellular location">
    <subcellularLocation>
        <location evidence="1">Endomembrane system</location>
        <topology evidence="1">Multi-pass membrane protein</topology>
    </subcellularLocation>
</comment>
<evidence type="ECO:0000256" key="8">
    <source>
        <dbReference type="ARBA" id="ARBA00022989"/>
    </source>
</evidence>
<keyword evidence="6" id="KW-0067">ATP-binding</keyword>
<dbReference type="SUPFAM" id="SSF90123">
    <property type="entry name" value="ABC transporter transmembrane region"/>
    <property type="match status" value="1"/>
</dbReference>
<dbReference type="PROSITE" id="PS50929">
    <property type="entry name" value="ABC_TM1F"/>
    <property type="match status" value="1"/>
</dbReference>
<dbReference type="GO" id="GO:0016887">
    <property type="term" value="F:ATP hydrolysis activity"/>
    <property type="evidence" value="ECO:0007669"/>
    <property type="project" value="InterPro"/>
</dbReference>
<comment type="similarity">
    <text evidence="2">Belongs to the ABC transporter superfamily. ABCB family. MHC peptide exporter (TC 3.A.1.209) subfamily.</text>
</comment>
<dbReference type="VEuPathDB" id="TrichDB:TVAGG3_0362370"/>
<dbReference type="InterPro" id="IPR011527">
    <property type="entry name" value="ABC1_TM_dom"/>
</dbReference>
<keyword evidence="5" id="KW-0547">Nucleotide-binding</keyword>
<dbReference type="SMART" id="SM00382">
    <property type="entry name" value="AAA"/>
    <property type="match status" value="1"/>
</dbReference>
<dbReference type="PANTHER" id="PTHR43394:SF1">
    <property type="entry name" value="ATP-BINDING CASSETTE SUB-FAMILY B MEMBER 10, MITOCHONDRIAL"/>
    <property type="match status" value="1"/>
</dbReference>
<dbReference type="RefSeq" id="XP_001579951.1">
    <property type="nucleotide sequence ID" value="XM_001579901.1"/>
</dbReference>
<keyword evidence="4 11" id="KW-0812">Transmembrane</keyword>
<feature type="transmembrane region" description="Helical" evidence="11">
    <location>
        <begin position="62"/>
        <end position="84"/>
    </location>
</feature>
<dbReference type="InterPro" id="IPR027417">
    <property type="entry name" value="P-loop_NTPase"/>
</dbReference>
<dbReference type="VEuPathDB" id="TrichDB:TVAG_373020"/>
<dbReference type="Proteomes" id="UP000001542">
    <property type="component" value="Unassembled WGS sequence"/>
</dbReference>
<reference evidence="14" key="1">
    <citation type="submission" date="2006-10" db="EMBL/GenBank/DDBJ databases">
        <authorList>
            <person name="Amadeo P."/>
            <person name="Zhao Q."/>
            <person name="Wortman J."/>
            <person name="Fraser-Liggett C."/>
            <person name="Carlton J."/>
        </authorList>
    </citation>
    <scope>NUCLEOTIDE SEQUENCE</scope>
    <source>
        <strain evidence="14">G3</strain>
    </source>
</reference>
<dbReference type="PANTHER" id="PTHR43394">
    <property type="entry name" value="ATP-DEPENDENT PERMEASE MDL1, MITOCHONDRIAL"/>
    <property type="match status" value="1"/>
</dbReference>
<dbReference type="GO" id="GO:0090374">
    <property type="term" value="P:oligopeptide export from mitochondrion"/>
    <property type="evidence" value="ECO:0000318"/>
    <property type="project" value="GO_Central"/>
</dbReference>
<keyword evidence="7" id="KW-1278">Translocase</keyword>
<dbReference type="EMBL" id="DS113213">
    <property type="protein sequence ID" value="EAY18965.1"/>
    <property type="molecule type" value="Genomic_DNA"/>
</dbReference>
<evidence type="ECO:0000256" key="11">
    <source>
        <dbReference type="SAM" id="Phobius"/>
    </source>
</evidence>
<keyword evidence="15" id="KW-1185">Reference proteome</keyword>
<dbReference type="GO" id="GO:0005524">
    <property type="term" value="F:ATP binding"/>
    <property type="evidence" value="ECO:0007669"/>
    <property type="project" value="UniProtKB-KW"/>
</dbReference>